<evidence type="ECO:0000313" key="1">
    <source>
        <dbReference type="EMBL" id="MCI41459.1"/>
    </source>
</evidence>
<protein>
    <submittedName>
        <fullName evidence="1">Uncharacterized protein</fullName>
    </submittedName>
</protein>
<name>A0A392RYI3_9FABA</name>
<sequence>VFLSSPVETMYHVNNGAVVNEVKKIPIHPNCDPARGY</sequence>
<evidence type="ECO:0000313" key="2">
    <source>
        <dbReference type="Proteomes" id="UP000265520"/>
    </source>
</evidence>
<keyword evidence="2" id="KW-1185">Reference proteome</keyword>
<reference evidence="1 2" key="1">
    <citation type="journal article" date="2018" name="Front. Plant Sci.">
        <title>Red Clover (Trifolium pratense) and Zigzag Clover (T. medium) - A Picture of Genomic Similarities and Differences.</title>
        <authorList>
            <person name="Dluhosova J."/>
            <person name="Istvanek J."/>
            <person name="Nedelnik J."/>
            <person name="Repkova J."/>
        </authorList>
    </citation>
    <scope>NUCLEOTIDE SEQUENCE [LARGE SCALE GENOMIC DNA]</scope>
    <source>
        <strain evidence="2">cv. 10/8</strain>
        <tissue evidence="1">Leaf</tissue>
    </source>
</reference>
<proteinExistence type="predicted"/>
<dbReference type="AlphaFoldDB" id="A0A392RYI3"/>
<comment type="caution">
    <text evidence="1">The sequence shown here is derived from an EMBL/GenBank/DDBJ whole genome shotgun (WGS) entry which is preliminary data.</text>
</comment>
<dbReference type="EMBL" id="LXQA010292593">
    <property type="protein sequence ID" value="MCI41459.1"/>
    <property type="molecule type" value="Genomic_DNA"/>
</dbReference>
<feature type="non-terminal residue" evidence="1">
    <location>
        <position position="1"/>
    </location>
</feature>
<accession>A0A392RYI3</accession>
<organism evidence="1 2">
    <name type="scientific">Trifolium medium</name>
    <dbReference type="NCBI Taxonomy" id="97028"/>
    <lineage>
        <taxon>Eukaryota</taxon>
        <taxon>Viridiplantae</taxon>
        <taxon>Streptophyta</taxon>
        <taxon>Embryophyta</taxon>
        <taxon>Tracheophyta</taxon>
        <taxon>Spermatophyta</taxon>
        <taxon>Magnoliopsida</taxon>
        <taxon>eudicotyledons</taxon>
        <taxon>Gunneridae</taxon>
        <taxon>Pentapetalae</taxon>
        <taxon>rosids</taxon>
        <taxon>fabids</taxon>
        <taxon>Fabales</taxon>
        <taxon>Fabaceae</taxon>
        <taxon>Papilionoideae</taxon>
        <taxon>50 kb inversion clade</taxon>
        <taxon>NPAAA clade</taxon>
        <taxon>Hologalegina</taxon>
        <taxon>IRL clade</taxon>
        <taxon>Trifolieae</taxon>
        <taxon>Trifolium</taxon>
    </lineage>
</organism>
<dbReference type="Proteomes" id="UP000265520">
    <property type="component" value="Unassembled WGS sequence"/>
</dbReference>